<dbReference type="InterPro" id="IPR040612">
    <property type="entry name" value="ArsA_HSP20-like"/>
</dbReference>
<evidence type="ECO:0000259" key="9">
    <source>
        <dbReference type="Pfam" id="PF02374"/>
    </source>
</evidence>
<dbReference type="SUPFAM" id="SSF52540">
    <property type="entry name" value="P-loop containing nucleoside triphosphate hydrolases"/>
    <property type="match status" value="1"/>
</dbReference>
<evidence type="ECO:0000256" key="8">
    <source>
        <dbReference type="ARBA" id="ARBA00066752"/>
    </source>
</evidence>
<dbReference type="PANTHER" id="PTHR10803">
    <property type="entry name" value="ARSENICAL PUMP-DRIVING ATPASE ARSENITE-TRANSLOCATING ATPASE"/>
    <property type="match status" value="1"/>
</dbReference>
<dbReference type="EMBL" id="FNWJ01000001">
    <property type="protein sequence ID" value="SEH12244.1"/>
    <property type="molecule type" value="Genomic_DNA"/>
</dbReference>
<evidence type="ECO:0000256" key="5">
    <source>
        <dbReference type="ARBA" id="ARBA00022967"/>
    </source>
</evidence>
<keyword evidence="12" id="KW-1185">Reference proteome</keyword>
<dbReference type="Pfam" id="PF17886">
    <property type="entry name" value="ArsA_HSP20"/>
    <property type="match status" value="1"/>
</dbReference>
<dbReference type="PANTHER" id="PTHR10803:SF3">
    <property type="entry name" value="ATPASE GET3"/>
    <property type="match status" value="1"/>
</dbReference>
<comment type="similarity">
    <text evidence="1">Belongs to the arsA ATPase family.</text>
</comment>
<keyword evidence="3" id="KW-0067">ATP-binding</keyword>
<evidence type="ECO:0000313" key="12">
    <source>
        <dbReference type="Proteomes" id="UP000222056"/>
    </source>
</evidence>
<dbReference type="AlphaFoldDB" id="A0A1H6FR66"/>
<evidence type="ECO:0000256" key="2">
    <source>
        <dbReference type="ARBA" id="ARBA00022741"/>
    </source>
</evidence>
<keyword evidence="4" id="KW-0059">Arsenical resistance</keyword>
<dbReference type="Gene3D" id="3.40.50.300">
    <property type="entry name" value="P-loop containing nucleotide triphosphate hydrolases"/>
    <property type="match status" value="1"/>
</dbReference>
<keyword evidence="5" id="KW-1278">Translocase</keyword>
<evidence type="ECO:0000256" key="7">
    <source>
        <dbReference type="ARBA" id="ARBA00059736"/>
    </source>
</evidence>
<comment type="function">
    <text evidence="7">Anion-transporting ATPase. Catalyzes the extrusion of arsenite.</text>
</comment>
<dbReference type="InterPro" id="IPR016300">
    <property type="entry name" value="ATPase_ArsA/GET3"/>
</dbReference>
<dbReference type="InterPro" id="IPR027417">
    <property type="entry name" value="P-loop_NTPase"/>
</dbReference>
<dbReference type="GO" id="GO:0015446">
    <property type="term" value="F:ATPase-coupled arsenite transmembrane transporter activity"/>
    <property type="evidence" value="ECO:0007669"/>
    <property type="project" value="UniProtKB-EC"/>
</dbReference>
<dbReference type="RefSeq" id="WP_093116809.1">
    <property type="nucleotide sequence ID" value="NZ_FNWJ01000001.1"/>
</dbReference>
<dbReference type="Pfam" id="PF02374">
    <property type="entry name" value="ArsA_ATPase"/>
    <property type="match status" value="1"/>
</dbReference>
<dbReference type="GO" id="GO:0016887">
    <property type="term" value="F:ATP hydrolysis activity"/>
    <property type="evidence" value="ECO:0007669"/>
    <property type="project" value="InterPro"/>
</dbReference>
<organism evidence="11 12">
    <name type="scientific">Thermoleophilum album</name>
    <dbReference type="NCBI Taxonomy" id="29539"/>
    <lineage>
        <taxon>Bacteria</taxon>
        <taxon>Bacillati</taxon>
        <taxon>Actinomycetota</taxon>
        <taxon>Thermoleophilia</taxon>
        <taxon>Thermoleophilales</taxon>
        <taxon>Thermoleophilaceae</taxon>
        <taxon>Thermoleophilum</taxon>
    </lineage>
</organism>
<dbReference type="GO" id="GO:0005524">
    <property type="term" value="F:ATP binding"/>
    <property type="evidence" value="ECO:0007669"/>
    <property type="project" value="UniProtKB-KW"/>
</dbReference>
<dbReference type="InterPro" id="IPR008978">
    <property type="entry name" value="HSP20-like_chaperone"/>
</dbReference>
<feature type="domain" description="ArsA HSP20-like" evidence="10">
    <location>
        <begin position="326"/>
        <end position="387"/>
    </location>
</feature>
<dbReference type="NCBIfam" id="TIGR00345">
    <property type="entry name" value="GET3_arsA_TRC40"/>
    <property type="match status" value="1"/>
</dbReference>
<evidence type="ECO:0000313" key="11">
    <source>
        <dbReference type="EMBL" id="SEH12244.1"/>
    </source>
</evidence>
<protein>
    <recommendedName>
        <fullName evidence="8">arsenite-transporting ATPase</fullName>
        <ecNumber evidence="8">7.3.2.7</ecNumber>
    </recommendedName>
</protein>
<dbReference type="OrthoDB" id="9780677at2"/>
<evidence type="ECO:0000256" key="6">
    <source>
        <dbReference type="ARBA" id="ARBA00052296"/>
    </source>
</evidence>
<accession>A0A1H6FR66</accession>
<dbReference type="FunFam" id="3.40.50.300:FF:001801">
    <property type="entry name" value="Putative arsenical pump-driving ATPase"/>
    <property type="match status" value="1"/>
</dbReference>
<sequence>MPPRTIIYTGKGGVGKSSVALATARRCAREGLRTLVVSTDPAHTLADALEREVGSRPTECGRRLYAQQVQAQEEIERRWEAVQSWLTKLLSERGVDRIAAEELTVPPGMDELFALLAIKEHYERGDFECLIVDCAPTGETLRLLSFPDVAAWWLEKVIPLERKLVAAARPLARTLLDVPLPDDPVFDEVERLVRGLGGLATILRERRTTSVRLVLNPERIVVREAMRTYTYLSLYGFPVDAIVVNRVLPPEADDGYLAPWRELQNQQMELVREAFAPLPILVAPMFAEEVVGARMLDRLAAALFAEACAHEILYDGARHEFKEDPDGARLTLPLPLATRDEIKLSKVGLELVVRVGAHKRTVLLPDSLAGCAPSGARFEDGVLEVSFRRPRSSLVATP</sequence>
<proteinExistence type="inferred from homology"/>
<dbReference type="CDD" id="cd02035">
    <property type="entry name" value="ArsA"/>
    <property type="match status" value="1"/>
</dbReference>
<evidence type="ECO:0000256" key="3">
    <source>
        <dbReference type="ARBA" id="ARBA00022840"/>
    </source>
</evidence>
<feature type="domain" description="ArsA/GET3 Anion-transporting ATPase-like" evidence="9">
    <location>
        <begin position="4"/>
        <end position="303"/>
    </location>
</feature>
<keyword evidence="2" id="KW-0547">Nucleotide-binding</keyword>
<dbReference type="SUPFAM" id="SSF49764">
    <property type="entry name" value="HSP20-like chaperones"/>
    <property type="match status" value="1"/>
</dbReference>
<evidence type="ECO:0000256" key="4">
    <source>
        <dbReference type="ARBA" id="ARBA00022849"/>
    </source>
</evidence>
<dbReference type="EC" id="7.3.2.7" evidence="8"/>
<dbReference type="Proteomes" id="UP000222056">
    <property type="component" value="Unassembled WGS sequence"/>
</dbReference>
<dbReference type="STRING" id="29539.SAMN02745716_1028"/>
<dbReference type="InterPro" id="IPR025723">
    <property type="entry name" value="ArsA/GET3_ATPase-like"/>
</dbReference>
<evidence type="ECO:0000259" key="10">
    <source>
        <dbReference type="Pfam" id="PF17886"/>
    </source>
</evidence>
<reference evidence="12" key="1">
    <citation type="submission" date="2016-10" db="EMBL/GenBank/DDBJ databases">
        <authorList>
            <person name="Varghese N."/>
            <person name="Submissions S."/>
        </authorList>
    </citation>
    <scope>NUCLEOTIDE SEQUENCE [LARGE SCALE GENOMIC DNA]</scope>
    <source>
        <strain evidence="12">ATCC 35263</strain>
    </source>
</reference>
<evidence type="ECO:0000256" key="1">
    <source>
        <dbReference type="ARBA" id="ARBA00011040"/>
    </source>
</evidence>
<comment type="catalytic activity">
    <reaction evidence="6">
        <text>arsenite(in) + ATP + H2O = arsenite(out) + ADP + phosphate + H(+)</text>
        <dbReference type="Rhea" id="RHEA:11348"/>
        <dbReference type="ChEBI" id="CHEBI:15377"/>
        <dbReference type="ChEBI" id="CHEBI:15378"/>
        <dbReference type="ChEBI" id="CHEBI:29242"/>
        <dbReference type="ChEBI" id="CHEBI:30616"/>
        <dbReference type="ChEBI" id="CHEBI:43474"/>
        <dbReference type="ChEBI" id="CHEBI:456216"/>
        <dbReference type="EC" id="7.3.2.7"/>
    </reaction>
</comment>
<name>A0A1H6FR66_THEAL</name>
<dbReference type="Gene3D" id="2.60.40.790">
    <property type="match status" value="1"/>
</dbReference>
<gene>
    <name evidence="11" type="ORF">SAMN02745716_1028</name>
</gene>